<keyword evidence="3" id="KW-1185">Reference proteome</keyword>
<evidence type="ECO:0000313" key="2">
    <source>
        <dbReference type="EMBL" id="QJE97356.1"/>
    </source>
</evidence>
<dbReference type="Gene3D" id="3.30.9.10">
    <property type="entry name" value="D-Amino Acid Oxidase, subunit A, domain 2"/>
    <property type="match status" value="1"/>
</dbReference>
<dbReference type="PANTHER" id="PTHR13847:SF201">
    <property type="entry name" value="PUTATIBE OXIDOREDUCTASE"/>
    <property type="match status" value="1"/>
</dbReference>
<organism evidence="2 3">
    <name type="scientific">Luteolibacter luteus</name>
    <dbReference type="NCBI Taxonomy" id="2728835"/>
    <lineage>
        <taxon>Bacteria</taxon>
        <taxon>Pseudomonadati</taxon>
        <taxon>Verrucomicrobiota</taxon>
        <taxon>Verrucomicrobiia</taxon>
        <taxon>Verrucomicrobiales</taxon>
        <taxon>Verrucomicrobiaceae</taxon>
        <taxon>Luteolibacter</taxon>
    </lineage>
</organism>
<evidence type="ECO:0000313" key="3">
    <source>
        <dbReference type="Proteomes" id="UP000501812"/>
    </source>
</evidence>
<dbReference type="RefSeq" id="WP_169455756.1">
    <property type="nucleotide sequence ID" value="NZ_CP051774.1"/>
</dbReference>
<dbReference type="InterPro" id="IPR036188">
    <property type="entry name" value="FAD/NAD-bd_sf"/>
</dbReference>
<name>A0A858RJB7_9BACT</name>
<accession>A0A858RJB7</accession>
<dbReference type="Gene3D" id="3.50.50.60">
    <property type="entry name" value="FAD/NAD(P)-binding domain"/>
    <property type="match status" value="1"/>
</dbReference>
<dbReference type="SUPFAM" id="SSF51905">
    <property type="entry name" value="FAD/NAD(P)-binding domain"/>
    <property type="match status" value="1"/>
</dbReference>
<feature type="domain" description="FAD dependent oxidoreductase" evidence="1">
    <location>
        <begin position="30"/>
        <end position="383"/>
    </location>
</feature>
<dbReference type="EMBL" id="CP051774">
    <property type="protein sequence ID" value="QJE97356.1"/>
    <property type="molecule type" value="Genomic_DNA"/>
</dbReference>
<evidence type="ECO:0000259" key="1">
    <source>
        <dbReference type="Pfam" id="PF01266"/>
    </source>
</evidence>
<dbReference type="AlphaFoldDB" id="A0A858RJB7"/>
<dbReference type="Pfam" id="PF01266">
    <property type="entry name" value="DAO"/>
    <property type="match status" value="1"/>
</dbReference>
<reference evidence="2 3" key="1">
    <citation type="submission" date="2020-04" db="EMBL/GenBank/DDBJ databases">
        <title>Luteolibacter sp. G-1-1-1 isolated from soil.</title>
        <authorList>
            <person name="Dahal R.H."/>
        </authorList>
    </citation>
    <scope>NUCLEOTIDE SEQUENCE [LARGE SCALE GENOMIC DNA]</scope>
    <source>
        <strain evidence="2 3">G-1-1-1</strain>
    </source>
</reference>
<dbReference type="KEGG" id="luo:HHL09_16700"/>
<sequence>MDLTSDHPYWRLKNGILANYPPLDRDRRCDIVILGAGITGALISEALTADGHEVIVLDGREVGTGSTSASTALLQYEIDTHLTDLTAIHGEKHARMAYRACYESIDLLEERISGLGLEACHFTRKDSVYLASRKRDVPVLREEAAARINAGIEVHEWSASDVMEHLGISYPSALHSPQAAEVDAYRLAHGMFCRTLQRGGLIFDRTKVTGMEVDGSGVVLCTERGFKVRAKRLVVAMGYETEQLFDTAKLVNLRSSFAIASEPLDEVPNWWRRCLLWETARPYFYLRGDSDGRAIIGGEDVAFRNPPARDRLIHRKCRRLEQRFHELFPQANMETAYSWAGTFGETEDGLAYIGTYRKHPLCYFALGFGGNGISYSIIAAEIIRAALKGTPHPYAEVFRFER</sequence>
<dbReference type="GO" id="GO:0005737">
    <property type="term" value="C:cytoplasm"/>
    <property type="evidence" value="ECO:0007669"/>
    <property type="project" value="TreeGrafter"/>
</dbReference>
<dbReference type="Proteomes" id="UP000501812">
    <property type="component" value="Chromosome"/>
</dbReference>
<dbReference type="PANTHER" id="PTHR13847">
    <property type="entry name" value="SARCOSINE DEHYDROGENASE-RELATED"/>
    <property type="match status" value="1"/>
</dbReference>
<gene>
    <name evidence="2" type="ORF">HHL09_16700</name>
</gene>
<proteinExistence type="predicted"/>
<protein>
    <submittedName>
        <fullName evidence="2">FAD-binding oxidoreductase</fullName>
    </submittedName>
</protein>
<dbReference type="InterPro" id="IPR006076">
    <property type="entry name" value="FAD-dep_OxRdtase"/>
</dbReference>